<dbReference type="SUPFAM" id="SSF48508">
    <property type="entry name" value="Nuclear receptor ligand-binding domain"/>
    <property type="match status" value="1"/>
</dbReference>
<evidence type="ECO:0000313" key="10">
    <source>
        <dbReference type="EMBL" id="KAJ3656927.1"/>
    </source>
</evidence>
<dbReference type="Gene3D" id="1.10.565.10">
    <property type="entry name" value="Retinoid X Receptor"/>
    <property type="match status" value="1"/>
</dbReference>
<sequence length="404" mass="44891">MGQSSSKQTKITFHKNHGEDIELSDESAAVRVENRATCWSNGLVFSADPVKPNQKLYVKFVVVSRTCHDVVSVGFTSNDPADVRYSETESESTSWTCTLSKFFCVEDAVVCFHVNSSGTLHYGKANGPQHKVWNKKVDVSRPVWAVVHIWSEPTTVKLVGPNEVRQSVYGGQEEVAARLSGDVGRRVTRDAVTDAAASDDESCTICYVNGVEVVFIPCGHLCACFQCGQTIVRHDNLCPICRKGIGKCAGHCESELHYNVPPIAKNEYTTSTAQAAGVGNIYDRVLSELVNKMKEMKMDKTELGCLRAIILYNPDVRGIKSVTDVEMFREKIYGVLEEYTRTTHPNEPGRFAKLLLRLPALRSIGLKCLEHLFFFRLVGECPIDTFLREVLMDNQRDIEVGGQG</sequence>
<dbReference type="InterPro" id="IPR043136">
    <property type="entry name" value="B30.2/SPRY_sf"/>
</dbReference>
<keyword evidence="1 6" id="KW-0863">Zinc-finger</keyword>
<name>A0AA38IHQ3_9CUCU</name>
<dbReference type="SMART" id="SM00588">
    <property type="entry name" value="NEUZ"/>
    <property type="match status" value="1"/>
</dbReference>
<feature type="domain" description="NR LBD" evidence="9">
    <location>
        <begin position="1"/>
        <end position="394"/>
    </location>
</feature>
<dbReference type="Pfam" id="PF00104">
    <property type="entry name" value="Hormone_recep"/>
    <property type="match status" value="1"/>
</dbReference>
<keyword evidence="4" id="KW-0804">Transcription</keyword>
<dbReference type="InterPro" id="IPR000536">
    <property type="entry name" value="Nucl_hrmn_rcpt_lig-bd"/>
</dbReference>
<dbReference type="Pfam" id="PF07177">
    <property type="entry name" value="Neuralized"/>
    <property type="match status" value="1"/>
</dbReference>
<dbReference type="PANTHER" id="PTHR24083">
    <property type="entry name" value="NUCLEAR HORMONE RECEPTOR"/>
    <property type="match status" value="1"/>
</dbReference>
<dbReference type="Proteomes" id="UP001168821">
    <property type="component" value="Unassembled WGS sequence"/>
</dbReference>
<comment type="caution">
    <text evidence="10">The sequence shown here is derived from an EMBL/GenBank/DDBJ whole genome shotgun (WGS) entry which is preliminary data.</text>
</comment>
<dbReference type="InterPro" id="IPR006573">
    <property type="entry name" value="NHR_dom"/>
</dbReference>
<evidence type="ECO:0000256" key="2">
    <source>
        <dbReference type="ARBA" id="ARBA00022833"/>
    </source>
</evidence>
<proteinExistence type="predicted"/>
<evidence type="ECO:0000259" key="9">
    <source>
        <dbReference type="PROSITE" id="PS51843"/>
    </source>
</evidence>
<accession>A0AA38IHQ3</accession>
<feature type="domain" description="RING-type" evidence="7">
    <location>
        <begin position="203"/>
        <end position="242"/>
    </location>
</feature>
<evidence type="ECO:0000259" key="7">
    <source>
        <dbReference type="PROSITE" id="PS50089"/>
    </source>
</evidence>
<organism evidence="10 11">
    <name type="scientific">Zophobas morio</name>
    <dbReference type="NCBI Taxonomy" id="2755281"/>
    <lineage>
        <taxon>Eukaryota</taxon>
        <taxon>Metazoa</taxon>
        <taxon>Ecdysozoa</taxon>
        <taxon>Arthropoda</taxon>
        <taxon>Hexapoda</taxon>
        <taxon>Insecta</taxon>
        <taxon>Pterygota</taxon>
        <taxon>Neoptera</taxon>
        <taxon>Endopterygota</taxon>
        <taxon>Coleoptera</taxon>
        <taxon>Polyphaga</taxon>
        <taxon>Cucujiformia</taxon>
        <taxon>Tenebrionidae</taxon>
        <taxon>Zophobas</taxon>
    </lineage>
</organism>
<reference evidence="10" key="1">
    <citation type="journal article" date="2023" name="G3 (Bethesda)">
        <title>Whole genome assemblies of Zophobas morio and Tenebrio molitor.</title>
        <authorList>
            <person name="Kaur S."/>
            <person name="Stinson S.A."/>
            <person name="diCenzo G.C."/>
        </authorList>
    </citation>
    <scope>NUCLEOTIDE SEQUENCE</scope>
    <source>
        <strain evidence="10">QUZm001</strain>
    </source>
</reference>
<gene>
    <name evidence="10" type="ORF">Zmor_015972</name>
</gene>
<keyword evidence="11" id="KW-1185">Reference proteome</keyword>
<evidence type="ECO:0000256" key="4">
    <source>
        <dbReference type="ARBA" id="ARBA00023163"/>
    </source>
</evidence>
<dbReference type="Pfam" id="PF13920">
    <property type="entry name" value="zf-C3HC4_3"/>
    <property type="match status" value="1"/>
</dbReference>
<dbReference type="EMBL" id="JALNTZ010000004">
    <property type="protein sequence ID" value="KAJ3656927.1"/>
    <property type="molecule type" value="Genomic_DNA"/>
</dbReference>
<keyword evidence="1 6" id="KW-0479">Metal-binding</keyword>
<dbReference type="InterPro" id="IPR050274">
    <property type="entry name" value="Nuclear_hormone_rcpt_NR2"/>
</dbReference>
<protein>
    <submittedName>
        <fullName evidence="10">Uncharacterized protein</fullName>
    </submittedName>
</protein>
<evidence type="ECO:0000256" key="5">
    <source>
        <dbReference type="ARBA" id="ARBA00023170"/>
    </source>
</evidence>
<dbReference type="PRINTS" id="PR00545">
    <property type="entry name" value="RETINOIDXR"/>
</dbReference>
<dbReference type="PROSITE" id="PS51843">
    <property type="entry name" value="NR_LBD"/>
    <property type="match status" value="1"/>
</dbReference>
<dbReference type="PROSITE" id="PS50089">
    <property type="entry name" value="ZF_RING_2"/>
    <property type="match status" value="1"/>
</dbReference>
<dbReference type="SUPFAM" id="SSF57850">
    <property type="entry name" value="RING/U-box"/>
    <property type="match status" value="1"/>
</dbReference>
<evidence type="ECO:0000313" key="11">
    <source>
        <dbReference type="Proteomes" id="UP001168821"/>
    </source>
</evidence>
<keyword evidence="5" id="KW-0675">Receptor</keyword>
<evidence type="ECO:0000256" key="6">
    <source>
        <dbReference type="PROSITE-ProRule" id="PRU00175"/>
    </source>
</evidence>
<dbReference type="InterPro" id="IPR000003">
    <property type="entry name" value="Retinoid-X_rcpt/HNF4"/>
</dbReference>
<dbReference type="InterPro" id="IPR001723">
    <property type="entry name" value="Nuclear_hrmn_rcpt"/>
</dbReference>
<dbReference type="PRINTS" id="PR00398">
    <property type="entry name" value="STRDHORMONER"/>
</dbReference>
<dbReference type="PROSITE" id="PS51065">
    <property type="entry name" value="NHR"/>
    <property type="match status" value="1"/>
</dbReference>
<dbReference type="AlphaFoldDB" id="A0AA38IHQ3"/>
<keyword evidence="2" id="KW-0862">Zinc</keyword>
<dbReference type="Gene3D" id="2.60.120.920">
    <property type="match status" value="1"/>
</dbReference>
<evidence type="ECO:0000256" key="1">
    <source>
        <dbReference type="ARBA" id="ARBA00022771"/>
    </source>
</evidence>
<evidence type="ECO:0000259" key="8">
    <source>
        <dbReference type="PROSITE" id="PS51065"/>
    </source>
</evidence>
<dbReference type="Gene3D" id="3.30.40.10">
    <property type="entry name" value="Zinc/RING finger domain, C3HC4 (zinc finger)"/>
    <property type="match status" value="1"/>
</dbReference>
<dbReference type="GO" id="GO:0005634">
    <property type="term" value="C:nucleus"/>
    <property type="evidence" value="ECO:0007669"/>
    <property type="project" value="InterPro"/>
</dbReference>
<dbReference type="SMART" id="SM00430">
    <property type="entry name" value="HOLI"/>
    <property type="match status" value="1"/>
</dbReference>
<feature type="domain" description="NHR" evidence="8">
    <location>
        <begin position="10"/>
        <end position="161"/>
    </location>
</feature>
<dbReference type="GO" id="GO:0003707">
    <property type="term" value="F:nuclear steroid receptor activity"/>
    <property type="evidence" value="ECO:0007669"/>
    <property type="project" value="InterPro"/>
</dbReference>
<dbReference type="InterPro" id="IPR013083">
    <property type="entry name" value="Znf_RING/FYVE/PHD"/>
</dbReference>
<dbReference type="InterPro" id="IPR035500">
    <property type="entry name" value="NHR-like_dom_sf"/>
</dbReference>
<evidence type="ECO:0000256" key="3">
    <source>
        <dbReference type="ARBA" id="ARBA00023015"/>
    </source>
</evidence>
<dbReference type="GO" id="GO:0003677">
    <property type="term" value="F:DNA binding"/>
    <property type="evidence" value="ECO:0007669"/>
    <property type="project" value="InterPro"/>
</dbReference>
<dbReference type="GO" id="GO:0008270">
    <property type="term" value="F:zinc ion binding"/>
    <property type="evidence" value="ECO:0007669"/>
    <property type="project" value="UniProtKB-KW"/>
</dbReference>
<dbReference type="InterPro" id="IPR001841">
    <property type="entry name" value="Znf_RING"/>
</dbReference>
<keyword evidence="3" id="KW-0805">Transcription regulation</keyword>